<feature type="transmembrane region" description="Helical" evidence="3">
    <location>
        <begin position="421"/>
        <end position="439"/>
    </location>
</feature>
<feature type="transmembrane region" description="Helical" evidence="3">
    <location>
        <begin position="177"/>
        <end position="199"/>
    </location>
</feature>
<protein>
    <submittedName>
        <fullName evidence="4">Uncharacterized protein</fullName>
    </submittedName>
</protein>
<feature type="transmembrane region" description="Helical" evidence="3">
    <location>
        <begin position="357"/>
        <end position="381"/>
    </location>
</feature>
<feature type="coiled-coil region" evidence="1">
    <location>
        <begin position="759"/>
        <end position="862"/>
    </location>
</feature>
<feature type="transmembrane region" description="Helical" evidence="3">
    <location>
        <begin position="387"/>
        <end position="409"/>
    </location>
</feature>
<dbReference type="EMBL" id="LBXB01000002">
    <property type="protein sequence ID" value="KKR20751.1"/>
    <property type="molecule type" value="Genomic_DNA"/>
</dbReference>
<feature type="region of interest" description="Disordered" evidence="2">
    <location>
        <begin position="679"/>
        <end position="698"/>
    </location>
</feature>
<keyword evidence="3" id="KW-0812">Transmembrane</keyword>
<feature type="compositionally biased region" description="Basic and acidic residues" evidence="2">
    <location>
        <begin position="874"/>
        <end position="891"/>
    </location>
</feature>
<comment type="caution">
    <text evidence="4">The sequence shown here is derived from an EMBL/GenBank/DDBJ whole genome shotgun (WGS) entry which is preliminary data.</text>
</comment>
<feature type="transmembrane region" description="Helical" evidence="3">
    <location>
        <begin position="205"/>
        <end position="227"/>
    </location>
</feature>
<evidence type="ECO:0000313" key="4">
    <source>
        <dbReference type="EMBL" id="KKR20751.1"/>
    </source>
</evidence>
<keyword evidence="1" id="KW-0175">Coiled coil</keyword>
<dbReference type="Proteomes" id="UP000034656">
    <property type="component" value="Unassembled WGS sequence"/>
</dbReference>
<name>A0A837HSJ8_9BACT</name>
<feature type="transmembrane region" description="Helical" evidence="3">
    <location>
        <begin position="459"/>
        <end position="478"/>
    </location>
</feature>
<proteinExistence type="predicted"/>
<evidence type="ECO:0000256" key="3">
    <source>
        <dbReference type="SAM" id="Phobius"/>
    </source>
</evidence>
<feature type="transmembrane region" description="Helical" evidence="3">
    <location>
        <begin position="499"/>
        <end position="519"/>
    </location>
</feature>
<feature type="transmembrane region" description="Helical" evidence="3">
    <location>
        <begin position="298"/>
        <end position="318"/>
    </location>
</feature>
<sequence length="949" mass="102316">MKKFLPFILILFILVGLFSPIGQVYASQANPKEICNADLSNTPCTPEFCFTSEGAIYRSGISKANCPTTGGYNWGTREQYGRGTEARTAATDIVPGDTPASGESEFEKNSGSCTTLVAGNVEDCIVKLIYYIFYVIPAFLLSLAGKFFNVIISLTLSSLLYTSSPFISEAWGIVRDLSNLFFILILLYIAIRTILGIGGSDVKKMIVQVIIMALLINFSMFFSKIIIDSANILALVFYNKINVETTVNGQRRDNLPTINQSKTGIEEKDVAGGILSAFDPTKLLSAEFFKKAKEKTQAVGMGVIGTAAYVAGGAYLGTFIPVPILGTVIGAAGGYVTSQVVGLFISTDKVPPGLMIGIILTAGMMMLFAAYAFFIAGLAFISRLIELWVLIIFSPFAFMSSTIPLFQKIEGIGWDEWIKRILKLSFMAPIFMFFLYLIFKLVSLDIFKSLADRSFPDQGTLEALVLMIIPAMVILILLHKSTEYAKKVSGELGGMVIKGASVALGIAGGLAIGGIAQGLQATAGRAGNLLASSARLKEMEGREGPGVRNAFARFAGGRLRTIGNVAADSNFDARKGAVGAVLGAAEGVTGLQFGKASKLLTGKDSYRQDRKKRDEQRRKRAEELKVGPDEALTQNLRKVEGAHQDLLVDQITDEDGHKHGNAEYIELLDTRITAQRARANNYSARSRENPTGINSATGNTYKKDAQIAQDIAADSEGERKAIKDAGVFISSTGKILDYSQNTTTKQVTEETRNNVTSLAANTKSQVDTALKNIEKEEAENAEAIKGATEVLSEAEKARNTATQKGDTEAIARTTKALRDATANLEKIKTDGTESIATAKSAHEKAIERAAKATEALKKVEDNVAKNGVGGRSINDLEDKDIPHAHHAVERSTKKRQRGYAEGLESSNRFWSGGQYNPTNIGRAEVNETVHNIRMNAKLDSGHGGKGGGH</sequence>
<evidence type="ECO:0000256" key="2">
    <source>
        <dbReference type="SAM" id="MobiDB-lite"/>
    </source>
</evidence>
<feature type="region of interest" description="Disordered" evidence="2">
    <location>
        <begin position="604"/>
        <end position="625"/>
    </location>
</feature>
<gene>
    <name evidence="4" type="ORF">UT51_C0002G0186</name>
</gene>
<feature type="transmembrane region" description="Helical" evidence="3">
    <location>
        <begin position="128"/>
        <end position="156"/>
    </location>
</feature>
<evidence type="ECO:0000313" key="5">
    <source>
        <dbReference type="Proteomes" id="UP000034656"/>
    </source>
</evidence>
<keyword evidence="3" id="KW-0472">Membrane</keyword>
<evidence type="ECO:0000256" key="1">
    <source>
        <dbReference type="SAM" id="Coils"/>
    </source>
</evidence>
<feature type="transmembrane region" description="Helical" evidence="3">
    <location>
        <begin position="324"/>
        <end position="345"/>
    </location>
</feature>
<reference evidence="4 5" key="1">
    <citation type="journal article" date="2015" name="Nature">
        <title>rRNA introns, odd ribosomes, and small enigmatic genomes across a large radiation of phyla.</title>
        <authorList>
            <person name="Brown C.T."/>
            <person name="Hug L.A."/>
            <person name="Thomas B.C."/>
            <person name="Sharon I."/>
            <person name="Castelle C.J."/>
            <person name="Singh A."/>
            <person name="Wilkins M.J."/>
            <person name="Williams K.H."/>
            <person name="Banfield J.F."/>
        </authorList>
    </citation>
    <scope>NUCLEOTIDE SEQUENCE [LARGE SCALE GENOMIC DNA]</scope>
</reference>
<organism evidence="4 5">
    <name type="scientific">Candidatus Nomurabacteria bacterium GW2011_GWC2_39_41</name>
    <dbReference type="NCBI Taxonomy" id="1618754"/>
    <lineage>
        <taxon>Bacteria</taxon>
        <taxon>Candidatus Nomuraibacteriota</taxon>
    </lineage>
</organism>
<feature type="compositionally biased region" description="Polar residues" evidence="2">
    <location>
        <begin position="689"/>
        <end position="698"/>
    </location>
</feature>
<dbReference type="AlphaFoldDB" id="A0A837HSJ8"/>
<keyword evidence="3" id="KW-1133">Transmembrane helix</keyword>
<feature type="region of interest" description="Disordered" evidence="2">
    <location>
        <begin position="870"/>
        <end position="902"/>
    </location>
</feature>
<accession>A0A837HSJ8</accession>